<dbReference type="RefSeq" id="WP_206868664.1">
    <property type="nucleotide sequence ID" value="NZ_BMBA01000001.1"/>
</dbReference>
<reference evidence="2 3" key="1">
    <citation type="journal article" date="2021" name="Int. J. Syst. Evol. Microbiol.">
        <title>Clostridium zeae sp. nov., isolated from corn silage.</title>
        <authorList>
            <person name="Kobayashi H."/>
            <person name="Tanizawa Y."/>
            <person name="Yagura M."/>
            <person name="Sakamoto M."/>
            <person name="Ohkuma M."/>
            <person name="Tohno M."/>
        </authorList>
    </citation>
    <scope>NUCLEOTIDE SEQUENCE [LARGE SCALE GENOMIC DNA]</scope>
    <source>
        <strain evidence="2 3">CSC2</strain>
    </source>
</reference>
<evidence type="ECO:0000256" key="1">
    <source>
        <dbReference type="SAM" id="MobiDB-lite"/>
    </source>
</evidence>
<feature type="compositionally biased region" description="Acidic residues" evidence="1">
    <location>
        <begin position="21"/>
        <end position="32"/>
    </location>
</feature>
<organism evidence="2 3">
    <name type="scientific">Clostridium zeae</name>
    <dbReference type="NCBI Taxonomy" id="2759022"/>
    <lineage>
        <taxon>Bacteria</taxon>
        <taxon>Bacillati</taxon>
        <taxon>Bacillota</taxon>
        <taxon>Clostridia</taxon>
        <taxon>Eubacteriales</taxon>
        <taxon>Clostridiaceae</taxon>
        <taxon>Clostridium</taxon>
    </lineage>
</organism>
<proteinExistence type="predicted"/>
<evidence type="ECO:0000313" key="3">
    <source>
        <dbReference type="Proteomes" id="UP000663802"/>
    </source>
</evidence>
<protein>
    <submittedName>
        <fullName evidence="2">Uncharacterized protein</fullName>
    </submittedName>
</protein>
<comment type="caution">
    <text evidence="2">The sequence shown here is derived from an EMBL/GenBank/DDBJ whole genome shotgun (WGS) entry which is preliminary data.</text>
</comment>
<feature type="compositionally biased region" description="Basic and acidic residues" evidence="1">
    <location>
        <begin position="1"/>
        <end position="17"/>
    </location>
</feature>
<dbReference type="EMBL" id="BMBA01000001">
    <property type="protein sequence ID" value="GFZ30637.1"/>
    <property type="molecule type" value="Genomic_DNA"/>
</dbReference>
<feature type="region of interest" description="Disordered" evidence="1">
    <location>
        <begin position="65"/>
        <end position="84"/>
    </location>
</feature>
<dbReference type="Proteomes" id="UP000663802">
    <property type="component" value="Unassembled WGS sequence"/>
</dbReference>
<feature type="region of interest" description="Disordered" evidence="1">
    <location>
        <begin position="1"/>
        <end position="60"/>
    </location>
</feature>
<keyword evidence="3" id="KW-1185">Reference proteome</keyword>
<accession>A0ABQ1E777</accession>
<name>A0ABQ1E777_9CLOT</name>
<evidence type="ECO:0000313" key="2">
    <source>
        <dbReference type="EMBL" id="GFZ30637.1"/>
    </source>
</evidence>
<sequence>MDEKGKEKGKEKDKEFQENNSSDDEETEEIDESKDTGDRFINQGVGTYPATGQGPNPSSALYQLQTAADKQKSSSGNGSDTIPKTASNYLLAGDVIAKTDELKTATQSLQVNELEKIYFDRKLKPLVDLIWELSTTAQNFAGMSNLIQANNYGKKRDVKKALDLSVDILDEADELWGLVKTRVRFFAKNIDPYE</sequence>
<gene>
    <name evidence="2" type="ORF">CSC2_11630</name>
</gene>